<feature type="region of interest" description="Disordered" evidence="1">
    <location>
        <begin position="453"/>
        <end position="501"/>
    </location>
</feature>
<evidence type="ECO:0000256" key="1">
    <source>
        <dbReference type="SAM" id="MobiDB-lite"/>
    </source>
</evidence>
<gene>
    <name evidence="2" type="ORF">CYMTET_17689</name>
</gene>
<dbReference type="AlphaFoldDB" id="A0AAE0L710"/>
<evidence type="ECO:0000313" key="2">
    <source>
        <dbReference type="EMBL" id="KAK3274114.1"/>
    </source>
</evidence>
<proteinExistence type="predicted"/>
<sequence length="610" mass="67844">MEGYGELKKVTGQALGEEQRQRMNQVQPVCKLRNDSLEQGSMALISAGGELILSPAILMDSAGANCNIIPPRMVKKLSLSAMTMDVGGSHVTRCDGTTRAARPSPLPLARPSVQKLGAGPKRKENPLACFQTEIYANMAQQPGYQAETSAAGAAAGDQAMQEACQMQATFPGLECWLPVPENKVLTDQEMCEAYHTCMDARSPLNTLEQMTVAEMCHANAGQAADRLGILPDYKKQRQMPYRRRIRPGIVTGKARDDEARLKFFFLHPQLRMEQTDVEWDELRDIPNIWELDQPLQNPEYYEGCWSYDFPRPSEYSAKVPIPAIHFEDQVQKKVQNSIEFTVPIGRTKMIPLYDVNIRRVVYLTQAVHNQLNMAAKLTPDLVDQPRGGPLIFTYMEGAEEIQPGQVEVDVFHSMVQIKKPRDLLRETFNRESGLPCLAGCSTLRKQRQSEYAALEHGREKRAKCKTQEDADRLLHVRTPAPGGQPQGRRDAPPSPAEGRARPTMQWSWLPADRAHLHSRTPAASNFYIPYASLTATGVPSPPAGEPLLLLPKLNLRRFPENSKKKHPAAHYALFGGKPKKPGDNAALTIQVALKMQAMQEAGNEGTQDPL</sequence>
<accession>A0AAE0L710</accession>
<protein>
    <submittedName>
        <fullName evidence="2">Uncharacterized protein</fullName>
    </submittedName>
</protein>
<reference evidence="2 3" key="1">
    <citation type="journal article" date="2015" name="Genome Biol. Evol.">
        <title>Comparative Genomics of a Bacterivorous Green Alga Reveals Evolutionary Causalities and Consequences of Phago-Mixotrophic Mode of Nutrition.</title>
        <authorList>
            <person name="Burns J.A."/>
            <person name="Paasch A."/>
            <person name="Narechania A."/>
            <person name="Kim E."/>
        </authorList>
    </citation>
    <scope>NUCLEOTIDE SEQUENCE [LARGE SCALE GENOMIC DNA]</scope>
    <source>
        <strain evidence="2 3">PLY_AMNH</strain>
    </source>
</reference>
<dbReference type="Proteomes" id="UP001190700">
    <property type="component" value="Unassembled WGS sequence"/>
</dbReference>
<feature type="compositionally biased region" description="Basic and acidic residues" evidence="1">
    <location>
        <begin position="465"/>
        <end position="474"/>
    </location>
</feature>
<feature type="region of interest" description="Disordered" evidence="1">
    <location>
        <begin position="97"/>
        <end position="121"/>
    </location>
</feature>
<keyword evidence="3" id="KW-1185">Reference proteome</keyword>
<evidence type="ECO:0000313" key="3">
    <source>
        <dbReference type="Proteomes" id="UP001190700"/>
    </source>
</evidence>
<comment type="caution">
    <text evidence="2">The sequence shown here is derived from an EMBL/GenBank/DDBJ whole genome shotgun (WGS) entry which is preliminary data.</text>
</comment>
<feature type="compositionally biased region" description="Low complexity" evidence="1">
    <location>
        <begin position="99"/>
        <end position="112"/>
    </location>
</feature>
<name>A0AAE0L710_9CHLO</name>
<organism evidence="2 3">
    <name type="scientific">Cymbomonas tetramitiformis</name>
    <dbReference type="NCBI Taxonomy" id="36881"/>
    <lineage>
        <taxon>Eukaryota</taxon>
        <taxon>Viridiplantae</taxon>
        <taxon>Chlorophyta</taxon>
        <taxon>Pyramimonadophyceae</taxon>
        <taxon>Pyramimonadales</taxon>
        <taxon>Pyramimonadaceae</taxon>
        <taxon>Cymbomonas</taxon>
    </lineage>
</organism>
<dbReference type="EMBL" id="LGRX02007933">
    <property type="protein sequence ID" value="KAK3274114.1"/>
    <property type="molecule type" value="Genomic_DNA"/>
</dbReference>